<dbReference type="InterPro" id="IPR001509">
    <property type="entry name" value="Epimerase_deHydtase"/>
</dbReference>
<dbReference type="InterPro" id="IPR036291">
    <property type="entry name" value="NAD(P)-bd_dom_sf"/>
</dbReference>
<evidence type="ECO:0000256" key="1">
    <source>
        <dbReference type="ARBA" id="ARBA00022857"/>
    </source>
</evidence>
<keyword evidence="8" id="KW-1185">Reference proteome</keyword>
<dbReference type="GO" id="GO:0016616">
    <property type="term" value="F:oxidoreductase activity, acting on the CH-OH group of donors, NAD or NADP as acceptor"/>
    <property type="evidence" value="ECO:0007669"/>
    <property type="project" value="TreeGrafter"/>
</dbReference>
<gene>
    <name evidence="7" type="ORF">ORAREDHAP_LOCUS15075</name>
</gene>
<accession>A0A6J5WI91</accession>
<dbReference type="OrthoDB" id="2735536at2759"/>
<dbReference type="PANTHER" id="PTHR10366">
    <property type="entry name" value="NAD DEPENDENT EPIMERASE/DEHYDRATASE"/>
    <property type="match status" value="1"/>
</dbReference>
<dbReference type="Proteomes" id="UP000507245">
    <property type="component" value="Unassembled WGS sequence"/>
</dbReference>
<dbReference type="SUPFAM" id="SSF51735">
    <property type="entry name" value="NAD(P)-binding Rossmann-fold domains"/>
    <property type="match status" value="2"/>
</dbReference>
<evidence type="ECO:0000256" key="4">
    <source>
        <dbReference type="ARBA" id="ARBA00073224"/>
    </source>
</evidence>
<evidence type="ECO:0000259" key="6">
    <source>
        <dbReference type="Pfam" id="PF01370"/>
    </source>
</evidence>
<evidence type="ECO:0000256" key="5">
    <source>
        <dbReference type="ARBA" id="ARBA00076960"/>
    </source>
</evidence>
<dbReference type="FunFam" id="3.40.50.720:FF:000085">
    <property type="entry name" value="Dihydroflavonol reductase"/>
    <property type="match status" value="2"/>
</dbReference>
<name>A0A6J5WI91_PRUAR</name>
<dbReference type="Pfam" id="PF01370">
    <property type="entry name" value="Epimerase"/>
    <property type="match status" value="2"/>
</dbReference>
<keyword evidence="1" id="KW-0521">NADP</keyword>
<evidence type="ECO:0000313" key="8">
    <source>
        <dbReference type="Proteomes" id="UP000507245"/>
    </source>
</evidence>
<feature type="domain" description="NAD-dependent epimerase/dehydratase" evidence="6">
    <location>
        <begin position="6"/>
        <end position="246"/>
    </location>
</feature>
<organism evidence="7 8">
    <name type="scientific">Prunus armeniaca</name>
    <name type="common">Apricot</name>
    <name type="synonym">Armeniaca vulgaris</name>
    <dbReference type="NCBI Taxonomy" id="36596"/>
    <lineage>
        <taxon>Eukaryota</taxon>
        <taxon>Viridiplantae</taxon>
        <taxon>Streptophyta</taxon>
        <taxon>Embryophyta</taxon>
        <taxon>Tracheophyta</taxon>
        <taxon>Spermatophyta</taxon>
        <taxon>Magnoliopsida</taxon>
        <taxon>eudicotyledons</taxon>
        <taxon>Gunneridae</taxon>
        <taxon>Pentapetalae</taxon>
        <taxon>rosids</taxon>
        <taxon>fabids</taxon>
        <taxon>Rosales</taxon>
        <taxon>Rosaceae</taxon>
        <taxon>Amygdaloideae</taxon>
        <taxon>Amygdaleae</taxon>
        <taxon>Prunus</taxon>
    </lineage>
</organism>
<evidence type="ECO:0000256" key="2">
    <source>
        <dbReference type="ARBA" id="ARBA00023002"/>
    </source>
</evidence>
<keyword evidence="2" id="KW-0560">Oxidoreductase</keyword>
<dbReference type="PANTHER" id="PTHR10366:SF611">
    <property type="entry name" value="NAD-DEPENDENT EPIMERASE_DEHYDRATASE DOMAIN-CONTAINING PROTEIN"/>
    <property type="match status" value="1"/>
</dbReference>
<protein>
    <recommendedName>
        <fullName evidence="4">Bifunctional dihydroflavonol 4-reductase/flavanone 4-reductase</fullName>
    </recommendedName>
    <alternativeName>
        <fullName evidence="5">Dihydroflavonol 4-reductase</fullName>
    </alternativeName>
</protein>
<dbReference type="EMBL" id="CAEKKB010000002">
    <property type="protein sequence ID" value="CAB4300131.1"/>
    <property type="molecule type" value="Genomic_DNA"/>
</dbReference>
<dbReference type="InterPro" id="IPR050425">
    <property type="entry name" value="NAD(P)_dehydrat-like"/>
</dbReference>
<sequence>MEKGPVCVTGGTGFVASWLVMRLLQHGYTVRTTVRPDPECKRDLSFLTSLPRASENLQIFNADLNQPDSFNEAIEGCIGVFHVAHPMPTKELDEEAVTKKAVQGALGILKACLNSKTVNRVVYTSSASTVAYSGSNQDLVDEGSWSDIEFHRSLKIFGTSYVAAKTKTEQAILEFAEKSGLEVVTLAPPLVVGGFICKNFPSSVHLALAMILGNQDHYRYLIRRSFVHVDDLVSAHIFLFENSDAKGRYICSSNQLPIDEMSQFLSAKYPDFPIPTTDFLKGIEGYKLCGFSSQKLLSSGFKFKHGLDDMFGDAIQSCRENGSAIRTFNRCLAPRKSVFLRQGRRRGCPGASCFEAGYTRLIMERKMEKGPVCVTGGTGFVASWLVMRLLQHGYTVRTTVRPEPECKRDLSFLTSLPRASENLQIFNADLNQPDSFNEAIEGCIGVFHVAHPMPTKELDEEAVTKKAVQGALGILKACLNSKTVKRVVYTSSASTVAYSGSSQDLVDESSWSDIEFHRSLKIFGTSYVAAKTKTEQAILEFAKKSGLEVVTLIPPLVVGGYICKNFPSSVYLALAMILGNQDHYRYLIRPSLVHVDDLVSAHIFLFENSDAKGRYICSSNQLPIDEMSQFLSAKYPDLPIPTTDFLKGIEGYKSCGFSSQKLLSSGFKFKHGLDDMFGDAIQSCRENGFL</sequence>
<reference evidence="8" key="1">
    <citation type="journal article" date="2020" name="Genome Biol.">
        <title>Gamete binning: chromosome-level and haplotype-resolved genome assembly enabled by high-throughput single-cell sequencing of gamete genomes.</title>
        <authorList>
            <person name="Campoy J.A."/>
            <person name="Sun H."/>
            <person name="Goel M."/>
            <person name="Jiao W.-B."/>
            <person name="Folz-Donahue K."/>
            <person name="Wang N."/>
            <person name="Rubio M."/>
            <person name="Liu C."/>
            <person name="Kukat C."/>
            <person name="Ruiz D."/>
            <person name="Huettel B."/>
            <person name="Schneeberger K."/>
        </authorList>
    </citation>
    <scope>NUCLEOTIDE SEQUENCE [LARGE SCALE GENOMIC DNA]</scope>
    <source>
        <strain evidence="8">cv. Rojo Pasion</strain>
    </source>
</reference>
<dbReference type="Gene3D" id="3.40.50.720">
    <property type="entry name" value="NAD(P)-binding Rossmann-like Domain"/>
    <property type="match status" value="2"/>
</dbReference>
<evidence type="ECO:0000313" key="7">
    <source>
        <dbReference type="EMBL" id="CAB4300131.1"/>
    </source>
</evidence>
<proteinExistence type="inferred from homology"/>
<evidence type="ECO:0000256" key="3">
    <source>
        <dbReference type="ARBA" id="ARBA00023445"/>
    </source>
</evidence>
<dbReference type="AlphaFoldDB" id="A0A6J5WI91"/>
<feature type="domain" description="NAD-dependent epimerase/dehydratase" evidence="6">
    <location>
        <begin position="372"/>
        <end position="612"/>
    </location>
</feature>
<comment type="similarity">
    <text evidence="3">Belongs to the NAD(P)-dependent epimerase/dehydratase family. Dihydroflavonol-4-reductase subfamily.</text>
</comment>
<dbReference type="CDD" id="cd08958">
    <property type="entry name" value="FR_SDR_e"/>
    <property type="match status" value="2"/>
</dbReference>